<evidence type="ECO:0000256" key="1">
    <source>
        <dbReference type="ARBA" id="ARBA00022729"/>
    </source>
</evidence>
<evidence type="ECO:0000313" key="5">
    <source>
        <dbReference type="EMBL" id="GAA1128639.1"/>
    </source>
</evidence>
<sequence length="174" mass="18597">MRSVLLAVVCAAALALGGCAEDPAAPRAHPAAHRAQRGVHTRTVHERQAIPFRVETRATSALRQGDHRVMRPGRPGVRVVTWRVTTKDGVTTARKRVRAEVVRKPVPRLVLVGTLRPYTPRCDSNYTGACVPVASDVDCKGGSGDGPKYVAGPVRVVGRDLYGLDADGDGWGCD</sequence>
<dbReference type="PROSITE" id="PS51257">
    <property type="entry name" value="PROKAR_LIPOPROTEIN"/>
    <property type="match status" value="1"/>
</dbReference>
<organism evidence="5 6">
    <name type="scientific">Nocardioides aquiterrae</name>
    <dbReference type="NCBI Taxonomy" id="203799"/>
    <lineage>
        <taxon>Bacteria</taxon>
        <taxon>Bacillati</taxon>
        <taxon>Actinomycetota</taxon>
        <taxon>Actinomycetes</taxon>
        <taxon>Propionibacteriales</taxon>
        <taxon>Nocardioidaceae</taxon>
        <taxon>Nocardioides</taxon>
    </lineage>
</organism>
<dbReference type="Pfam" id="PF07501">
    <property type="entry name" value="G5"/>
    <property type="match status" value="1"/>
</dbReference>
<dbReference type="EMBL" id="BAAAJE010000002">
    <property type="protein sequence ID" value="GAA1128639.1"/>
    <property type="molecule type" value="Genomic_DNA"/>
</dbReference>
<protein>
    <recommendedName>
        <fullName evidence="4">G5 domain-containing protein</fullName>
    </recommendedName>
</protein>
<dbReference type="RefSeq" id="WP_343905418.1">
    <property type="nucleotide sequence ID" value="NZ_BAAAJE010000002.1"/>
</dbReference>
<accession>A0ABP4ES42</accession>
<feature type="chain" id="PRO_5045437965" description="G5 domain-containing protein" evidence="3">
    <location>
        <begin position="21"/>
        <end position="174"/>
    </location>
</feature>
<dbReference type="PROSITE" id="PS51109">
    <property type="entry name" value="G5"/>
    <property type="match status" value="1"/>
</dbReference>
<dbReference type="Proteomes" id="UP001499979">
    <property type="component" value="Unassembled WGS sequence"/>
</dbReference>
<gene>
    <name evidence="5" type="ORF">GCM10009606_05410</name>
</gene>
<keyword evidence="6" id="KW-1185">Reference proteome</keyword>
<dbReference type="Gene3D" id="2.20.230.10">
    <property type="entry name" value="Resuscitation-promoting factor rpfb"/>
    <property type="match status" value="1"/>
</dbReference>
<evidence type="ECO:0000259" key="4">
    <source>
        <dbReference type="PROSITE" id="PS51109"/>
    </source>
</evidence>
<evidence type="ECO:0000256" key="3">
    <source>
        <dbReference type="SAM" id="SignalP"/>
    </source>
</evidence>
<keyword evidence="1 3" id="KW-0732">Signal</keyword>
<comment type="caution">
    <text evidence="5">The sequence shown here is derived from an EMBL/GenBank/DDBJ whole genome shotgun (WGS) entry which is preliminary data.</text>
</comment>
<feature type="region of interest" description="Disordered" evidence="2">
    <location>
        <begin position="23"/>
        <end position="42"/>
    </location>
</feature>
<reference evidence="6" key="1">
    <citation type="journal article" date="2019" name="Int. J. Syst. Evol. Microbiol.">
        <title>The Global Catalogue of Microorganisms (GCM) 10K type strain sequencing project: providing services to taxonomists for standard genome sequencing and annotation.</title>
        <authorList>
            <consortium name="The Broad Institute Genomics Platform"/>
            <consortium name="The Broad Institute Genome Sequencing Center for Infectious Disease"/>
            <person name="Wu L."/>
            <person name="Ma J."/>
        </authorList>
    </citation>
    <scope>NUCLEOTIDE SEQUENCE [LARGE SCALE GENOMIC DNA]</scope>
    <source>
        <strain evidence="6">JCM 11813</strain>
    </source>
</reference>
<evidence type="ECO:0000313" key="6">
    <source>
        <dbReference type="Proteomes" id="UP001499979"/>
    </source>
</evidence>
<feature type="compositionally biased region" description="Basic residues" evidence="2">
    <location>
        <begin position="30"/>
        <end position="42"/>
    </location>
</feature>
<name>A0ABP4ES42_9ACTN</name>
<evidence type="ECO:0000256" key="2">
    <source>
        <dbReference type="SAM" id="MobiDB-lite"/>
    </source>
</evidence>
<dbReference type="SMART" id="SM01208">
    <property type="entry name" value="G5"/>
    <property type="match status" value="1"/>
</dbReference>
<feature type="signal peptide" evidence="3">
    <location>
        <begin position="1"/>
        <end position="20"/>
    </location>
</feature>
<proteinExistence type="predicted"/>
<feature type="domain" description="G5" evidence="4">
    <location>
        <begin position="36"/>
        <end position="116"/>
    </location>
</feature>
<dbReference type="InterPro" id="IPR011098">
    <property type="entry name" value="G5_dom"/>
</dbReference>